<evidence type="ECO:0000256" key="1">
    <source>
        <dbReference type="SAM" id="MobiDB-lite"/>
    </source>
</evidence>
<dbReference type="Proteomes" id="UP001396334">
    <property type="component" value="Unassembled WGS sequence"/>
</dbReference>
<accession>A0ABR2U7F9</accession>
<evidence type="ECO:0000313" key="3">
    <source>
        <dbReference type="Proteomes" id="UP001396334"/>
    </source>
</evidence>
<dbReference type="EMBL" id="JBBPBN010000001">
    <property type="protein sequence ID" value="KAK9045534.1"/>
    <property type="molecule type" value="Genomic_DNA"/>
</dbReference>
<sequence>MTTLQIPKENTEGKEVEALPPSKQQEEIQRKVSPIAKETGEEKDGFREIRHRMLRLLSSRDNEENGWLKTENQHEK</sequence>
<comment type="caution">
    <text evidence="2">The sequence shown here is derived from an EMBL/GenBank/DDBJ whole genome shotgun (WGS) entry which is preliminary data.</text>
</comment>
<evidence type="ECO:0000313" key="2">
    <source>
        <dbReference type="EMBL" id="KAK9045534.1"/>
    </source>
</evidence>
<reference evidence="2 3" key="1">
    <citation type="journal article" date="2024" name="G3 (Bethesda)">
        <title>Genome assembly of Hibiscus sabdariffa L. provides insights into metabolisms of medicinal natural products.</title>
        <authorList>
            <person name="Kim T."/>
        </authorList>
    </citation>
    <scope>NUCLEOTIDE SEQUENCE [LARGE SCALE GENOMIC DNA]</scope>
    <source>
        <strain evidence="2">TK-2024</strain>
        <tissue evidence="2">Old leaves</tissue>
    </source>
</reference>
<feature type="region of interest" description="Disordered" evidence="1">
    <location>
        <begin position="1"/>
        <end position="30"/>
    </location>
</feature>
<proteinExistence type="predicted"/>
<name>A0ABR2U7F9_9ROSI</name>
<keyword evidence="3" id="KW-1185">Reference proteome</keyword>
<protein>
    <submittedName>
        <fullName evidence="2">Uncharacterized protein</fullName>
    </submittedName>
</protein>
<organism evidence="2 3">
    <name type="scientific">Hibiscus sabdariffa</name>
    <name type="common">roselle</name>
    <dbReference type="NCBI Taxonomy" id="183260"/>
    <lineage>
        <taxon>Eukaryota</taxon>
        <taxon>Viridiplantae</taxon>
        <taxon>Streptophyta</taxon>
        <taxon>Embryophyta</taxon>
        <taxon>Tracheophyta</taxon>
        <taxon>Spermatophyta</taxon>
        <taxon>Magnoliopsida</taxon>
        <taxon>eudicotyledons</taxon>
        <taxon>Gunneridae</taxon>
        <taxon>Pentapetalae</taxon>
        <taxon>rosids</taxon>
        <taxon>malvids</taxon>
        <taxon>Malvales</taxon>
        <taxon>Malvaceae</taxon>
        <taxon>Malvoideae</taxon>
        <taxon>Hibiscus</taxon>
    </lineage>
</organism>
<gene>
    <name evidence="2" type="ORF">V6N11_051444</name>
</gene>